<protein>
    <submittedName>
        <fullName evidence="9">TolC family protein</fullName>
    </submittedName>
</protein>
<dbReference type="Proteomes" id="UP000304900">
    <property type="component" value="Unassembled WGS sequence"/>
</dbReference>
<evidence type="ECO:0000256" key="5">
    <source>
        <dbReference type="ARBA" id="ARBA00022692"/>
    </source>
</evidence>
<dbReference type="GO" id="GO:1990281">
    <property type="term" value="C:efflux pump complex"/>
    <property type="evidence" value="ECO:0007669"/>
    <property type="project" value="TreeGrafter"/>
</dbReference>
<gene>
    <name evidence="9" type="ORF">FDK13_28450</name>
</gene>
<evidence type="ECO:0000256" key="2">
    <source>
        <dbReference type="ARBA" id="ARBA00007613"/>
    </source>
</evidence>
<feature type="chain" id="PRO_5020260972" evidence="8">
    <location>
        <begin position="20"/>
        <end position="429"/>
    </location>
</feature>
<dbReference type="AlphaFoldDB" id="A0A4U6D2E9"/>
<dbReference type="OrthoDB" id="976750at2"/>
<dbReference type="InterPro" id="IPR003423">
    <property type="entry name" value="OMP_efflux"/>
</dbReference>
<keyword evidence="4" id="KW-1134">Transmembrane beta strand</keyword>
<evidence type="ECO:0000256" key="6">
    <source>
        <dbReference type="ARBA" id="ARBA00023136"/>
    </source>
</evidence>
<dbReference type="Pfam" id="PF02321">
    <property type="entry name" value="OEP"/>
    <property type="match status" value="1"/>
</dbReference>
<evidence type="ECO:0000256" key="7">
    <source>
        <dbReference type="ARBA" id="ARBA00023237"/>
    </source>
</evidence>
<comment type="caution">
    <text evidence="9">The sequence shown here is derived from an EMBL/GenBank/DDBJ whole genome shotgun (WGS) entry which is preliminary data.</text>
</comment>
<dbReference type="EMBL" id="SZVO01000017">
    <property type="protein sequence ID" value="TKT88034.1"/>
    <property type="molecule type" value="Genomic_DNA"/>
</dbReference>
<evidence type="ECO:0000256" key="8">
    <source>
        <dbReference type="SAM" id="SignalP"/>
    </source>
</evidence>
<dbReference type="InterPro" id="IPR051906">
    <property type="entry name" value="TolC-like"/>
</dbReference>
<evidence type="ECO:0000256" key="3">
    <source>
        <dbReference type="ARBA" id="ARBA00022448"/>
    </source>
</evidence>
<sequence>MIKKAKIRLFFLCFFSLQAALHAQPVSNLSIEECYTLARENFPLIKKYDLIRKSSGFSLQNASKLYLPQLAVSGQASYQSQTINFSEVIPAIPGINFPSLSKDQYKIQADISQIIYDAGDINNQKAAIRANQAVQEQNIEVNLREINDRVNQIYFAVILMDEQLKQNEIRKSELQSQLNKTEAALANGTSFRSNVDQLKAELINVDMNSIEFRSNKAAYLEMLSIIIDKKVDTETKLQMPGEKIISNEINRPEIKFYDLQKHLYDVEERKLQSAFTPKVSAFFQGAYGRPTLNIIKNEFGPWFVTGLRLNWNLGSLYSLKNNRQNLHISRQSVDVDKEIFLYNTNLTLSQQNGDIQKYRNLIEQDKAVIQLRESVKKSSLAQLENGVVTVHEYISQLNSENTSRQSMILHTIQLLQAEYKHNHISGNEN</sequence>
<keyword evidence="10" id="KW-1185">Reference proteome</keyword>
<accession>A0A4U6D2E9</accession>
<dbReference type="GO" id="GO:0009279">
    <property type="term" value="C:cell outer membrane"/>
    <property type="evidence" value="ECO:0007669"/>
    <property type="project" value="UniProtKB-SubCell"/>
</dbReference>
<keyword evidence="6" id="KW-0472">Membrane</keyword>
<dbReference type="Gene3D" id="1.20.1600.10">
    <property type="entry name" value="Outer membrane efflux proteins (OEP)"/>
    <property type="match status" value="1"/>
</dbReference>
<proteinExistence type="inferred from homology"/>
<dbReference type="GO" id="GO:0015562">
    <property type="term" value="F:efflux transmembrane transporter activity"/>
    <property type="evidence" value="ECO:0007669"/>
    <property type="project" value="InterPro"/>
</dbReference>
<comment type="subcellular location">
    <subcellularLocation>
        <location evidence="1">Cell outer membrane</location>
    </subcellularLocation>
</comment>
<name>A0A4U6D2E9_9BACT</name>
<dbReference type="RefSeq" id="WP_137343420.1">
    <property type="nucleotide sequence ID" value="NZ_BSQH01000005.1"/>
</dbReference>
<dbReference type="SUPFAM" id="SSF56954">
    <property type="entry name" value="Outer membrane efflux proteins (OEP)"/>
    <property type="match status" value="1"/>
</dbReference>
<evidence type="ECO:0000256" key="1">
    <source>
        <dbReference type="ARBA" id="ARBA00004442"/>
    </source>
</evidence>
<dbReference type="PANTHER" id="PTHR30026">
    <property type="entry name" value="OUTER MEMBRANE PROTEIN TOLC"/>
    <property type="match status" value="1"/>
</dbReference>
<reference evidence="9 10" key="1">
    <citation type="submission" date="2019-05" db="EMBL/GenBank/DDBJ databases">
        <title>Dyadobacter AR-3-8 sp. nov., isolated from arctic soil.</title>
        <authorList>
            <person name="Chaudhary D.K."/>
        </authorList>
    </citation>
    <scope>NUCLEOTIDE SEQUENCE [LARGE SCALE GENOMIC DNA]</scope>
    <source>
        <strain evidence="9 10">AR-3-8</strain>
    </source>
</reference>
<keyword evidence="7" id="KW-0998">Cell outer membrane</keyword>
<feature type="signal peptide" evidence="8">
    <location>
        <begin position="1"/>
        <end position="19"/>
    </location>
</feature>
<keyword evidence="3" id="KW-0813">Transport</keyword>
<evidence type="ECO:0000313" key="9">
    <source>
        <dbReference type="EMBL" id="TKT88034.1"/>
    </source>
</evidence>
<dbReference type="GO" id="GO:0015288">
    <property type="term" value="F:porin activity"/>
    <property type="evidence" value="ECO:0007669"/>
    <property type="project" value="TreeGrafter"/>
</dbReference>
<evidence type="ECO:0000256" key="4">
    <source>
        <dbReference type="ARBA" id="ARBA00022452"/>
    </source>
</evidence>
<organism evidence="9 10">
    <name type="scientific">Dyadobacter frigoris</name>
    <dbReference type="NCBI Taxonomy" id="2576211"/>
    <lineage>
        <taxon>Bacteria</taxon>
        <taxon>Pseudomonadati</taxon>
        <taxon>Bacteroidota</taxon>
        <taxon>Cytophagia</taxon>
        <taxon>Cytophagales</taxon>
        <taxon>Spirosomataceae</taxon>
        <taxon>Dyadobacter</taxon>
    </lineage>
</organism>
<keyword evidence="8" id="KW-0732">Signal</keyword>
<keyword evidence="5" id="KW-0812">Transmembrane</keyword>
<comment type="similarity">
    <text evidence="2">Belongs to the outer membrane factor (OMF) (TC 1.B.17) family.</text>
</comment>
<evidence type="ECO:0000313" key="10">
    <source>
        <dbReference type="Proteomes" id="UP000304900"/>
    </source>
</evidence>
<dbReference type="PANTHER" id="PTHR30026:SF20">
    <property type="entry name" value="OUTER MEMBRANE PROTEIN TOLC"/>
    <property type="match status" value="1"/>
</dbReference>